<accession>H3KBY0</accession>
<comment type="caution">
    <text evidence="2">The sequence shown here is derived from an EMBL/GenBank/DDBJ whole genome shotgun (WGS) entry which is preliminary data.</text>
</comment>
<keyword evidence="3" id="KW-1185">Reference proteome</keyword>
<dbReference type="AlphaFoldDB" id="H3KBY0"/>
<reference evidence="2 3" key="1">
    <citation type="submission" date="2011-11" db="EMBL/GenBank/DDBJ databases">
        <authorList>
            <person name="Weinstock G."/>
            <person name="Sodergren E."/>
            <person name="Clifton S."/>
            <person name="Fulton L."/>
            <person name="Fulton B."/>
            <person name="Courtney L."/>
            <person name="Fronick C."/>
            <person name="Harrison M."/>
            <person name="Strong C."/>
            <person name="Farmer C."/>
            <person name="Delahaunty K."/>
            <person name="Markovic C."/>
            <person name="Hall O."/>
            <person name="Minx P."/>
            <person name="Tomlinson C."/>
            <person name="Mitreva M."/>
            <person name="Hou S."/>
            <person name="Chen J."/>
            <person name="Wollam A."/>
            <person name="Pepin K.H."/>
            <person name="Johnson M."/>
            <person name="Bhonagiri V."/>
            <person name="Zhang X."/>
            <person name="Suruliraj S."/>
            <person name="Warren W."/>
            <person name="Chinwalla A."/>
            <person name="Mardis E.R."/>
            <person name="Wilson R.K."/>
        </authorList>
    </citation>
    <scope>NUCLEOTIDE SEQUENCE [LARGE SCALE GENOMIC DNA]</scope>
    <source>
        <strain evidence="2 3">YIT 11816</strain>
    </source>
</reference>
<dbReference type="Proteomes" id="UP000004956">
    <property type="component" value="Unassembled WGS sequence"/>
</dbReference>
<evidence type="ECO:0000256" key="1">
    <source>
        <dbReference type="SAM" id="MobiDB-lite"/>
    </source>
</evidence>
<feature type="compositionally biased region" description="Basic and acidic residues" evidence="1">
    <location>
        <begin position="11"/>
        <end position="26"/>
    </location>
</feature>
<evidence type="ECO:0000313" key="2">
    <source>
        <dbReference type="EMBL" id="EHY32388.1"/>
    </source>
</evidence>
<feature type="region of interest" description="Disordered" evidence="1">
    <location>
        <begin position="1"/>
        <end position="50"/>
    </location>
</feature>
<dbReference type="STRING" id="762967.HMPREF9440_00227"/>
<protein>
    <submittedName>
        <fullName evidence="2">Uncharacterized protein</fullName>
    </submittedName>
</protein>
<sequence>MKIAGVSGGMRPRDTPSERRPSRLRESSAGVLMPPCGGAARHETSGGLFC</sequence>
<evidence type="ECO:0000313" key="3">
    <source>
        <dbReference type="Proteomes" id="UP000004956"/>
    </source>
</evidence>
<organism evidence="2 3">
    <name type="scientific">Sutterella parvirubra YIT 11816</name>
    <dbReference type="NCBI Taxonomy" id="762967"/>
    <lineage>
        <taxon>Bacteria</taxon>
        <taxon>Pseudomonadati</taxon>
        <taxon>Pseudomonadota</taxon>
        <taxon>Betaproteobacteria</taxon>
        <taxon>Burkholderiales</taxon>
        <taxon>Sutterellaceae</taxon>
        <taxon>Sutterella</taxon>
    </lineage>
</organism>
<proteinExistence type="predicted"/>
<gene>
    <name evidence="2" type="ORF">HMPREF9440_00227</name>
</gene>
<name>H3KBY0_9BURK</name>
<dbReference type="HOGENOM" id="CLU_3123502_0_0_4"/>
<dbReference type="EMBL" id="AFBQ01000028">
    <property type="protein sequence ID" value="EHY32388.1"/>
    <property type="molecule type" value="Genomic_DNA"/>
</dbReference>